<feature type="domain" description="Enoyl reductase FAD binding" evidence="10">
    <location>
        <begin position="324"/>
        <end position="387"/>
    </location>
</feature>
<evidence type="ECO:0000256" key="4">
    <source>
        <dbReference type="ARBA" id="ARBA00023002"/>
    </source>
</evidence>
<comment type="catalytic activity">
    <reaction evidence="9">
        <text>a 2,3-saturated acyl-[ACP] + NAD(+) = a (2E)-enoyl-[ACP] + NADH + H(+)</text>
        <dbReference type="Rhea" id="RHEA:10240"/>
        <dbReference type="Rhea" id="RHEA-COMP:9925"/>
        <dbReference type="Rhea" id="RHEA-COMP:9926"/>
        <dbReference type="ChEBI" id="CHEBI:15378"/>
        <dbReference type="ChEBI" id="CHEBI:57540"/>
        <dbReference type="ChEBI" id="CHEBI:57945"/>
        <dbReference type="ChEBI" id="CHEBI:78784"/>
        <dbReference type="ChEBI" id="CHEBI:78785"/>
        <dbReference type="EC" id="1.3.1.9"/>
    </reaction>
</comment>
<feature type="binding site" evidence="9">
    <location>
        <begin position="48"/>
        <end position="53"/>
    </location>
    <ligand>
        <name>NAD(+)</name>
        <dbReference type="ChEBI" id="CHEBI:57540"/>
    </ligand>
</feature>
<dbReference type="PANTHER" id="PTHR37480:SF1">
    <property type="entry name" value="ENOYL-[ACYL-CARRIER-PROTEIN] REDUCTASE [NADH]"/>
    <property type="match status" value="1"/>
</dbReference>
<keyword evidence="2 9" id="KW-0444">Lipid biosynthesis</keyword>
<evidence type="ECO:0000259" key="11">
    <source>
        <dbReference type="Pfam" id="PF12241"/>
    </source>
</evidence>
<dbReference type="GO" id="GO:0050343">
    <property type="term" value="F:trans-2-enoyl-CoA reductase (NADH) activity"/>
    <property type="evidence" value="ECO:0007669"/>
    <property type="project" value="UniProtKB-EC"/>
</dbReference>
<evidence type="ECO:0000256" key="8">
    <source>
        <dbReference type="ARBA" id="ARBA00048302"/>
    </source>
</evidence>
<feature type="binding site" evidence="9">
    <location>
        <begin position="111"/>
        <end position="112"/>
    </location>
    <ligand>
        <name>NAD(+)</name>
        <dbReference type="ChEBI" id="CHEBI:57540"/>
    </ligand>
</feature>
<evidence type="ECO:0000313" key="14">
    <source>
        <dbReference type="Proteomes" id="UP000294412"/>
    </source>
</evidence>
<dbReference type="EC" id="1.3.1.9" evidence="9"/>
<keyword evidence="3 9" id="KW-0276">Fatty acid metabolism</keyword>
<dbReference type="GO" id="GO:0004318">
    <property type="term" value="F:enoyl-[acyl-carrier-protein] reductase (NADH) activity"/>
    <property type="evidence" value="ECO:0007669"/>
    <property type="project" value="UniProtKB-UniRule"/>
</dbReference>
<comment type="catalytic activity">
    <reaction evidence="8">
        <text>a 2,3-saturated acyl-CoA + NAD(+) = a (2E)-enoyl-CoA + NADH + H(+)</text>
        <dbReference type="Rhea" id="RHEA:18177"/>
        <dbReference type="ChEBI" id="CHEBI:15378"/>
        <dbReference type="ChEBI" id="CHEBI:57540"/>
        <dbReference type="ChEBI" id="CHEBI:57945"/>
        <dbReference type="ChEBI" id="CHEBI:58856"/>
        <dbReference type="ChEBI" id="CHEBI:65111"/>
        <dbReference type="EC" id="1.3.1.44"/>
    </reaction>
</comment>
<dbReference type="Proteomes" id="UP000294412">
    <property type="component" value="Chromosome"/>
</dbReference>
<sequence length="397" mass="44539">MIIKPRIRGFICTTAHPTGCRTHIEKQIKYITDRSKIKSGPKRVLIIGASTGYGLSSRITAAFGCSASTVGVFFERPGLANKPGSAGWYNSAVFEELATIQGLYAFNVNGDAYSYSVQNKTVELIKKDLGQVDLIIYSLAAPRCTHPQTGKVFNAVLKPIGKPLKTRGINTDTEKMIDISLTPASPIEIHDTVTVMGGENWYRWIYKLIQENALAKGAKTIAFTYLGGKITHDIYWNGSIGSAKKDLDKYALSIRDMLIKHCQGDARVAVLRSVVTQSSAAIPMMSLYLSLLFKIMKEKKIHEGCIEQIYGLFNDNLYSPKQILDNVGRIRMDAVEITNDIQETIFQLWNSVNNNNLYTMTDIIGYKKEFMKLFGFHWEDVNYDKHVNPILTMRKII</sequence>
<dbReference type="Pfam" id="PF12242">
    <property type="entry name" value="Eno-Rase_NADH_b"/>
    <property type="match status" value="1"/>
</dbReference>
<feature type="binding site" evidence="9">
    <location>
        <begin position="74"/>
        <end position="75"/>
    </location>
    <ligand>
        <name>NAD(+)</name>
        <dbReference type="ChEBI" id="CHEBI:57540"/>
    </ligand>
</feature>
<name>A0A451D2Z7_9GAMM</name>
<dbReference type="Gene3D" id="3.40.50.720">
    <property type="entry name" value="NAD(P)-binding Rossmann-like Domain"/>
    <property type="match status" value="1"/>
</dbReference>
<feature type="domain" description="Trans-2-enoyl-CoA reductase-like NAD(P)H binding" evidence="12">
    <location>
        <begin position="2"/>
        <end position="78"/>
    </location>
</feature>
<accession>A0A451D2Z7</accession>
<evidence type="ECO:0000256" key="6">
    <source>
        <dbReference type="ARBA" id="ARBA00023098"/>
    </source>
</evidence>
<evidence type="ECO:0000256" key="1">
    <source>
        <dbReference type="ARBA" id="ARBA00011245"/>
    </source>
</evidence>
<dbReference type="NCBIfam" id="NF043048">
    <property type="entry name" value="EnoyACPredFabV"/>
    <property type="match status" value="1"/>
</dbReference>
<evidence type="ECO:0000259" key="12">
    <source>
        <dbReference type="Pfam" id="PF12242"/>
    </source>
</evidence>
<feature type="domain" description="Trans-2-enoyl-CoA reductase catalytic" evidence="11">
    <location>
        <begin position="82"/>
        <end position="318"/>
    </location>
</feature>
<dbReference type="OrthoDB" id="9802260at2"/>
<reference evidence="13 14" key="1">
    <citation type="submission" date="2019-02" db="EMBL/GenBank/DDBJ databases">
        <authorList>
            <person name="Manzano-Marin A."/>
            <person name="Manzano-Marin A."/>
        </authorList>
    </citation>
    <scope>NUCLEOTIDE SEQUENCE [LARGE SCALE GENOMIC DNA]</scope>
    <source>
        <strain evidence="13 14">ErCicuneomaculata</strain>
    </source>
</reference>
<comment type="pathway">
    <text evidence="9">Lipid metabolism; fatty acid biosynthesis.</text>
</comment>
<comment type="similarity">
    <text evidence="9">Belongs to the TER reductase family.</text>
</comment>
<evidence type="ECO:0000256" key="7">
    <source>
        <dbReference type="ARBA" id="ARBA00023160"/>
    </source>
</evidence>
<dbReference type="RefSeq" id="WP_157993680.1">
    <property type="nucleotide sequence ID" value="NZ_LR217703.1"/>
</dbReference>
<dbReference type="InterPro" id="IPR024910">
    <property type="entry name" value="Enoyl-CoA_Rdtase_cat_dom"/>
</dbReference>
<evidence type="ECO:0000259" key="10">
    <source>
        <dbReference type="Pfam" id="PF07055"/>
    </source>
</evidence>
<comment type="subunit">
    <text evidence="1 9">Monomer.</text>
</comment>
<dbReference type="UniPathway" id="UPA00094"/>
<proteinExistence type="inferred from homology"/>
<dbReference type="InterPro" id="IPR050048">
    <property type="entry name" value="FabV-like_NADH_b"/>
</dbReference>
<dbReference type="PANTHER" id="PTHR37480">
    <property type="entry name" value="ENOYL-[ACYL-CARRIER-PROTEIN] REDUCTASE [NADH]"/>
    <property type="match status" value="1"/>
</dbReference>
<dbReference type="EMBL" id="LR217703">
    <property type="protein sequence ID" value="VFP80017.1"/>
    <property type="molecule type" value="Genomic_DNA"/>
</dbReference>
<comment type="function">
    <text evidence="9">Involved in the final reduction of the elongation cycle of fatty acid synthesis (FAS II). Catalyzes the reduction of a carbon-carbon double bond in an enoyl moiety that is covalently linked to an acyl carrier protein (ACP).</text>
</comment>
<dbReference type="HAMAP" id="MF_01838">
    <property type="entry name" value="FabV_reductase"/>
    <property type="match status" value="1"/>
</dbReference>
<dbReference type="AlphaFoldDB" id="A0A451D2Z7"/>
<feature type="binding site" evidence="9">
    <location>
        <position position="244"/>
    </location>
    <ligand>
        <name>NAD(+)</name>
        <dbReference type="ChEBI" id="CHEBI:57540"/>
    </ligand>
</feature>
<dbReference type="InterPro" id="IPR024906">
    <property type="entry name" value="Eno_Rdtase_FAD-bd_dom"/>
</dbReference>
<dbReference type="GO" id="GO:0051287">
    <property type="term" value="F:NAD binding"/>
    <property type="evidence" value="ECO:0007669"/>
    <property type="project" value="UniProtKB-UniRule"/>
</dbReference>
<dbReference type="Pfam" id="PF07055">
    <property type="entry name" value="Eno-Rase_FAD_bd"/>
    <property type="match status" value="1"/>
</dbReference>
<feature type="binding site" evidence="9">
    <location>
        <begin position="274"/>
        <end position="276"/>
    </location>
    <ligand>
        <name>NAD(+)</name>
        <dbReference type="ChEBI" id="CHEBI:57540"/>
    </ligand>
</feature>
<evidence type="ECO:0000256" key="5">
    <source>
        <dbReference type="ARBA" id="ARBA00023027"/>
    </source>
</evidence>
<organism evidence="13 14">
    <name type="scientific">Candidatus Erwinia haradaeae</name>
    <dbReference type="NCBI Taxonomy" id="1922217"/>
    <lineage>
        <taxon>Bacteria</taxon>
        <taxon>Pseudomonadati</taxon>
        <taxon>Pseudomonadota</taxon>
        <taxon>Gammaproteobacteria</taxon>
        <taxon>Enterobacterales</taxon>
        <taxon>Erwiniaceae</taxon>
        <taxon>Erwinia</taxon>
    </lineage>
</organism>
<evidence type="ECO:0000256" key="3">
    <source>
        <dbReference type="ARBA" id="ARBA00022832"/>
    </source>
</evidence>
<evidence type="ECO:0000256" key="9">
    <source>
        <dbReference type="HAMAP-Rule" id="MF_01838"/>
    </source>
</evidence>
<evidence type="ECO:0000313" key="13">
    <source>
        <dbReference type="EMBL" id="VFP80017.1"/>
    </source>
</evidence>
<gene>
    <name evidence="9 13" type="primary">fabV</name>
    <name evidence="13" type="ORF">ERCICUMA2628_504</name>
</gene>
<protein>
    <recommendedName>
        <fullName evidence="9">Enoyl-[acyl-carrier-protein] reductase [NADH]</fullName>
        <shortName evidence="9">ENR</shortName>
        <ecNumber evidence="9">1.3.1.9</ecNumber>
    </recommendedName>
</protein>
<dbReference type="NCBIfam" id="NF010177">
    <property type="entry name" value="PRK13656.1"/>
    <property type="match status" value="1"/>
</dbReference>
<keyword evidence="5 9" id="KW-0520">NAD</keyword>
<feature type="site" description="Plays an important role in discriminating NADH against NADPH" evidence="9">
    <location>
        <position position="75"/>
    </location>
</feature>
<dbReference type="InterPro" id="IPR010758">
    <property type="entry name" value="Trans-2-enoyl-CoA_reductase"/>
</dbReference>
<feature type="binding site" evidence="9">
    <location>
        <position position="225"/>
    </location>
    <ligand>
        <name>substrate</name>
    </ligand>
</feature>
<dbReference type="GO" id="GO:0006633">
    <property type="term" value="P:fatty acid biosynthetic process"/>
    <property type="evidence" value="ECO:0007669"/>
    <property type="project" value="UniProtKB-UniRule"/>
</dbReference>
<keyword evidence="6 9" id="KW-0443">Lipid metabolism</keyword>
<dbReference type="Pfam" id="PF12241">
    <property type="entry name" value="Enoyl_reductase"/>
    <property type="match status" value="1"/>
</dbReference>
<feature type="active site" description="Proton donor" evidence="9">
    <location>
        <position position="235"/>
    </location>
</feature>
<keyword evidence="4 9" id="KW-0560">Oxidoreductase</keyword>
<keyword evidence="7 9" id="KW-0275">Fatty acid biosynthesis</keyword>
<evidence type="ECO:0000256" key="2">
    <source>
        <dbReference type="ARBA" id="ARBA00022516"/>
    </source>
</evidence>
<feature type="binding site" evidence="9">
    <location>
        <begin position="139"/>
        <end position="140"/>
    </location>
    <ligand>
        <name>NAD(+)</name>
        <dbReference type="ChEBI" id="CHEBI:57540"/>
    </ligand>
</feature>